<keyword evidence="1" id="KW-0472">Membrane</keyword>
<sequence length="77" mass="8391">MTRERPILLRSPDSALKRVRPYIITAMVPVVVLAVGSLAIEYGFQVSAETKRVLHVVEAVALAGLLLEPLLGLLLSR</sequence>
<organism evidence="2">
    <name type="scientific">marine sediment metagenome</name>
    <dbReference type="NCBI Taxonomy" id="412755"/>
    <lineage>
        <taxon>unclassified sequences</taxon>
        <taxon>metagenomes</taxon>
        <taxon>ecological metagenomes</taxon>
    </lineage>
</organism>
<dbReference type="EMBL" id="BARU01025500">
    <property type="protein sequence ID" value="GAH67161.1"/>
    <property type="molecule type" value="Genomic_DNA"/>
</dbReference>
<feature type="non-terminal residue" evidence="2">
    <location>
        <position position="77"/>
    </location>
</feature>
<comment type="caution">
    <text evidence="2">The sequence shown here is derived from an EMBL/GenBank/DDBJ whole genome shotgun (WGS) entry which is preliminary data.</text>
</comment>
<gene>
    <name evidence="2" type="ORF">S03H2_41077</name>
</gene>
<protein>
    <submittedName>
        <fullName evidence="2">Uncharacterized protein</fullName>
    </submittedName>
</protein>
<accession>X1HAE4</accession>
<evidence type="ECO:0000256" key="1">
    <source>
        <dbReference type="SAM" id="Phobius"/>
    </source>
</evidence>
<evidence type="ECO:0000313" key="2">
    <source>
        <dbReference type="EMBL" id="GAH67161.1"/>
    </source>
</evidence>
<name>X1HAE4_9ZZZZ</name>
<keyword evidence="1" id="KW-0812">Transmembrane</keyword>
<reference evidence="2" key="1">
    <citation type="journal article" date="2014" name="Front. Microbiol.">
        <title>High frequency of phylogenetically diverse reductive dehalogenase-homologous genes in deep subseafloor sedimentary metagenomes.</title>
        <authorList>
            <person name="Kawai M."/>
            <person name="Futagami T."/>
            <person name="Toyoda A."/>
            <person name="Takaki Y."/>
            <person name="Nishi S."/>
            <person name="Hori S."/>
            <person name="Arai W."/>
            <person name="Tsubouchi T."/>
            <person name="Morono Y."/>
            <person name="Uchiyama I."/>
            <person name="Ito T."/>
            <person name="Fujiyama A."/>
            <person name="Inagaki F."/>
            <person name="Takami H."/>
        </authorList>
    </citation>
    <scope>NUCLEOTIDE SEQUENCE</scope>
    <source>
        <strain evidence="2">Expedition CK06-06</strain>
    </source>
</reference>
<dbReference type="AlphaFoldDB" id="X1HAE4"/>
<keyword evidence="1" id="KW-1133">Transmembrane helix</keyword>
<feature type="transmembrane region" description="Helical" evidence="1">
    <location>
        <begin position="52"/>
        <end position="75"/>
    </location>
</feature>
<proteinExistence type="predicted"/>
<feature type="transmembrane region" description="Helical" evidence="1">
    <location>
        <begin position="21"/>
        <end position="40"/>
    </location>
</feature>